<reference evidence="1 2" key="1">
    <citation type="submission" date="2009-06" db="EMBL/GenBank/DDBJ databases">
        <title>Molecular Evidence for Microbiologically Influenced Corrosion from genome of Methanogen.</title>
        <authorList>
            <person name="Ito N."/>
            <person name="Tsurumaru H."/>
            <person name="Shimizu A."/>
            <person name="Harada T."/>
            <person name="Hosoyama A."/>
            <person name="Horikawa H."/>
            <person name="Wakai S."/>
            <person name="Sasaki K."/>
            <person name="Nishijima K."/>
            <person name="Ataku H."/>
            <person name="Yamazaki J."/>
            <person name="Mise M."/>
            <person name="Yamazaki S."/>
            <person name="Tanikawa S."/>
            <person name="Harayama S."/>
            <person name="Fujita N."/>
        </authorList>
    </citation>
    <scope>NUCLEOTIDE SEQUENCE [LARGE SCALE GENOMIC DNA]</scope>
    <source>
        <strain evidence="2">KA1 ( NBRC 102054)</strain>
    </source>
</reference>
<dbReference type="PANTHER" id="PTHR43064">
    <property type="entry name" value="PHOSPHORIBOSYLAMINOIMIDAZOLE CARBOXYLASE-RELATED"/>
    <property type="match status" value="1"/>
</dbReference>
<dbReference type="GeneID" id="41279504"/>
<dbReference type="EMBL" id="AP011526">
    <property type="protein sequence ID" value="BAP61210.1"/>
    <property type="molecule type" value="Genomic_DNA"/>
</dbReference>
<evidence type="ECO:0000313" key="2">
    <source>
        <dbReference type="Proteomes" id="UP000264208"/>
    </source>
</evidence>
<gene>
    <name evidence="1" type="ORF">MMKA1_10930</name>
</gene>
<organism evidence="1 2">
    <name type="scientific">Methanococcus maripaludis KA1</name>
    <dbReference type="NCBI Taxonomy" id="637914"/>
    <lineage>
        <taxon>Archaea</taxon>
        <taxon>Methanobacteriati</taxon>
        <taxon>Methanobacteriota</taxon>
        <taxon>Methanomada group</taxon>
        <taxon>Methanococci</taxon>
        <taxon>Methanococcales</taxon>
        <taxon>Methanococcaceae</taxon>
        <taxon>Methanococcus</taxon>
    </lineage>
</organism>
<dbReference type="InterPro" id="IPR039476">
    <property type="entry name" value="P2CMN_synthase_LarB"/>
</dbReference>
<dbReference type="GO" id="GO:0016787">
    <property type="term" value="F:hydrolase activity"/>
    <property type="evidence" value="ECO:0007669"/>
    <property type="project" value="InterPro"/>
</dbReference>
<protein>
    <submittedName>
        <fullName evidence="1">Uncharacterized protein</fullName>
    </submittedName>
</protein>
<accession>A0A2Z5PEK7</accession>
<dbReference type="PANTHER" id="PTHR43064:SF1">
    <property type="entry name" value="SLL1489 PROTEIN"/>
    <property type="match status" value="1"/>
</dbReference>
<dbReference type="AlphaFoldDB" id="A0A2Z5PEK7"/>
<evidence type="ECO:0000313" key="1">
    <source>
        <dbReference type="EMBL" id="BAP61210.1"/>
    </source>
</evidence>
<name>A0A2Z5PEK7_METMI</name>
<proteinExistence type="predicted"/>
<dbReference type="Proteomes" id="UP000264208">
    <property type="component" value="Chromosome"/>
</dbReference>
<dbReference type="RefSeq" id="WP_231856875.1">
    <property type="nucleotide sequence ID" value="NZ_AP011526.1"/>
</dbReference>
<sequence length="113" mass="13190">MKGSMEIKKILNDLINCNITIDEAETLLKIHQIEKIERKIKIDINRELRTGIPEVVYARNKDFEDIILTLKEIVEKNGIGFATKLKHRDILKLKEEKNDIIDTAKEEFSMILI</sequence>
<dbReference type="KEGG" id="mmak:MMKA1_10930"/>